<evidence type="ECO:0000313" key="2">
    <source>
        <dbReference type="EMBL" id="RVW77399.1"/>
    </source>
</evidence>
<dbReference type="InterPro" id="IPR026960">
    <property type="entry name" value="RVT-Znf"/>
</dbReference>
<sequence length="636" mass="72353">MQFMTDSIARSIGFGRFLGWKAVECGGSFGRIFICWDRRSLEILDWRRDCFTLSCRFRNVENGVVWVFTGVYDPFSKGGDFTWNGDQNNQTWACLDKFLVSLSWIDQFSGINQCKLPCPVFDHFPIIWWQGINVRGSASYKLATKMKEIKQKLKVWNREVFGIRVKKRGKRKLQKMGDYGGNSLETALKGNMAEGGGIETRKIRGGRWILGVFSLIRFSQQEAVILERPFTEDEIHVTLMEMNGYKSPCPDGFTLAFGKVKMGFGPKWWGGCRAAYLQLNFQCWLMECLQASFLALKFLDKEIPVSLSLCYGNGSARSASGLRINLAKSVIIPVGEVVEMEELAVELGCKVGSLPSQYLGLPLGALNRAPYMWDGVKYGQEDFGWRPKKATGAVGVGVWKEIWKKSEWCWDNMTFGVGKGNTIRLWTDVWCSESTLSHCFPHLFGMAVQRNSTVEGNVGSKFGGLKPSWEEDSVLWRKGRSGQFRVKEAYNLLVRSNDTNFPSRSIWVARVPTKVAFFAWEATWGRVLTLDRLQRRGLQLPNRCFLCGCEEESVNHILIHCTVVRALWDIVFGLVDVKWVFPETVKEVRRRSPYRLPRVDNFHLKGVVKGAPRLHVVRHHAAVPHPTPSVAPSRRH</sequence>
<reference evidence="2 3" key="1">
    <citation type="journal article" date="2018" name="PLoS Genet.">
        <title>Population sequencing reveals clonal diversity and ancestral inbreeding in the grapevine cultivar Chardonnay.</title>
        <authorList>
            <person name="Roach M.J."/>
            <person name="Johnson D.L."/>
            <person name="Bohlmann J."/>
            <person name="van Vuuren H.J."/>
            <person name="Jones S.J."/>
            <person name="Pretorius I.S."/>
            <person name="Schmidt S.A."/>
            <person name="Borneman A.R."/>
        </authorList>
    </citation>
    <scope>NUCLEOTIDE SEQUENCE [LARGE SCALE GENOMIC DNA]</scope>
    <source>
        <strain evidence="3">cv. Chardonnay</strain>
        <tissue evidence="2">Leaf</tissue>
    </source>
</reference>
<dbReference type="EMBL" id="QGNW01000313">
    <property type="protein sequence ID" value="RVW77399.1"/>
    <property type="molecule type" value="Genomic_DNA"/>
</dbReference>
<accession>A0A438GYX4</accession>
<evidence type="ECO:0000313" key="3">
    <source>
        <dbReference type="Proteomes" id="UP000288805"/>
    </source>
</evidence>
<dbReference type="AlphaFoldDB" id="A0A438GYX4"/>
<dbReference type="PANTHER" id="PTHR36617:SF15">
    <property type="entry name" value="REVERSE TRANSCRIPTASE ZINC-BINDING DOMAIN-CONTAINING PROTEIN"/>
    <property type="match status" value="1"/>
</dbReference>
<organism evidence="2 3">
    <name type="scientific">Vitis vinifera</name>
    <name type="common">Grape</name>
    <dbReference type="NCBI Taxonomy" id="29760"/>
    <lineage>
        <taxon>Eukaryota</taxon>
        <taxon>Viridiplantae</taxon>
        <taxon>Streptophyta</taxon>
        <taxon>Embryophyta</taxon>
        <taxon>Tracheophyta</taxon>
        <taxon>Spermatophyta</taxon>
        <taxon>Magnoliopsida</taxon>
        <taxon>eudicotyledons</taxon>
        <taxon>Gunneridae</taxon>
        <taxon>Pentapetalae</taxon>
        <taxon>rosids</taxon>
        <taxon>Vitales</taxon>
        <taxon>Vitaceae</taxon>
        <taxon>Viteae</taxon>
        <taxon>Vitis</taxon>
    </lineage>
</organism>
<proteinExistence type="predicted"/>
<gene>
    <name evidence="2" type="ORF">CK203_048088</name>
</gene>
<evidence type="ECO:0000259" key="1">
    <source>
        <dbReference type="Pfam" id="PF13966"/>
    </source>
</evidence>
<comment type="caution">
    <text evidence="2">The sequence shown here is derived from an EMBL/GenBank/DDBJ whole genome shotgun (WGS) entry which is preliminary data.</text>
</comment>
<feature type="domain" description="Reverse transcriptase zinc-binding" evidence="1">
    <location>
        <begin position="484"/>
        <end position="568"/>
    </location>
</feature>
<dbReference type="Pfam" id="PF13966">
    <property type="entry name" value="zf-RVT"/>
    <property type="match status" value="1"/>
</dbReference>
<dbReference type="PANTHER" id="PTHR36617">
    <property type="entry name" value="PROTEIN, PUTATIVE-RELATED"/>
    <property type="match status" value="1"/>
</dbReference>
<dbReference type="Proteomes" id="UP000288805">
    <property type="component" value="Unassembled WGS sequence"/>
</dbReference>
<name>A0A438GYX4_VITVI</name>
<protein>
    <recommendedName>
        <fullName evidence="1">Reverse transcriptase zinc-binding domain-containing protein</fullName>
    </recommendedName>
</protein>